<name>A0A166SVI4_9AGAM</name>
<dbReference type="Pfam" id="PF00083">
    <property type="entry name" value="Sugar_tr"/>
    <property type="match status" value="1"/>
</dbReference>
<dbReference type="PANTHER" id="PTHR23503">
    <property type="entry name" value="SOLUTE CARRIER FAMILY 2"/>
    <property type="match status" value="1"/>
</dbReference>
<feature type="transmembrane region" description="Helical" evidence="8">
    <location>
        <begin position="273"/>
        <end position="294"/>
    </location>
</feature>
<organism evidence="10 11">
    <name type="scientific">Athelia psychrophila</name>
    <dbReference type="NCBI Taxonomy" id="1759441"/>
    <lineage>
        <taxon>Eukaryota</taxon>
        <taxon>Fungi</taxon>
        <taxon>Dikarya</taxon>
        <taxon>Basidiomycota</taxon>
        <taxon>Agaricomycotina</taxon>
        <taxon>Agaricomycetes</taxon>
        <taxon>Agaricomycetidae</taxon>
        <taxon>Atheliales</taxon>
        <taxon>Atheliaceae</taxon>
        <taxon>Athelia</taxon>
    </lineage>
</organism>
<dbReference type="InterPro" id="IPR005828">
    <property type="entry name" value="MFS_sugar_transport-like"/>
</dbReference>
<comment type="catalytic activity">
    <reaction evidence="7">
        <text>myo-inositol(out) + H(+)(out) = myo-inositol(in) + H(+)(in)</text>
        <dbReference type="Rhea" id="RHEA:60364"/>
        <dbReference type="ChEBI" id="CHEBI:15378"/>
        <dbReference type="ChEBI" id="CHEBI:17268"/>
    </reaction>
</comment>
<dbReference type="InterPro" id="IPR045263">
    <property type="entry name" value="GLUT"/>
</dbReference>
<comment type="subcellular location">
    <subcellularLocation>
        <location evidence="1">Membrane</location>
        <topology evidence="1">Multi-pass membrane protein</topology>
    </subcellularLocation>
</comment>
<accession>A0A166SVI4</accession>
<dbReference type="InterPro" id="IPR003663">
    <property type="entry name" value="Sugar/inositol_transpt"/>
</dbReference>
<feature type="transmembrane region" description="Helical" evidence="8">
    <location>
        <begin position="398"/>
        <end position="421"/>
    </location>
</feature>
<feature type="transmembrane region" description="Helical" evidence="8">
    <location>
        <begin position="101"/>
        <end position="121"/>
    </location>
</feature>
<dbReference type="Gene3D" id="1.20.1250.20">
    <property type="entry name" value="MFS general substrate transporter like domains"/>
    <property type="match status" value="1"/>
</dbReference>
<keyword evidence="4 8" id="KW-0812">Transmembrane</keyword>
<proteinExistence type="inferred from homology"/>
<feature type="transmembrane region" description="Helical" evidence="8">
    <location>
        <begin position="337"/>
        <end position="356"/>
    </location>
</feature>
<feature type="transmembrane region" description="Helical" evidence="8">
    <location>
        <begin position="362"/>
        <end position="386"/>
    </location>
</feature>
<dbReference type="SUPFAM" id="SSF103473">
    <property type="entry name" value="MFS general substrate transporter"/>
    <property type="match status" value="1"/>
</dbReference>
<feature type="transmembrane region" description="Helical" evidence="8">
    <location>
        <begin position="436"/>
        <end position="455"/>
    </location>
</feature>
<feature type="transmembrane region" description="Helical" evidence="8">
    <location>
        <begin position="184"/>
        <end position="206"/>
    </location>
</feature>
<evidence type="ECO:0000313" key="10">
    <source>
        <dbReference type="EMBL" id="KZP29908.1"/>
    </source>
</evidence>
<dbReference type="InterPro" id="IPR005829">
    <property type="entry name" value="Sugar_transporter_CS"/>
</dbReference>
<dbReference type="GO" id="GO:0015149">
    <property type="term" value="F:hexose transmembrane transporter activity"/>
    <property type="evidence" value="ECO:0007669"/>
    <property type="project" value="TreeGrafter"/>
</dbReference>
<evidence type="ECO:0000256" key="1">
    <source>
        <dbReference type="ARBA" id="ARBA00004141"/>
    </source>
</evidence>
<evidence type="ECO:0000256" key="4">
    <source>
        <dbReference type="ARBA" id="ARBA00022692"/>
    </source>
</evidence>
<dbReference type="STRING" id="436010.A0A166SVI4"/>
<keyword evidence="5 8" id="KW-1133">Transmembrane helix</keyword>
<dbReference type="PROSITE" id="PS50850">
    <property type="entry name" value="MFS"/>
    <property type="match status" value="1"/>
</dbReference>
<dbReference type="OrthoDB" id="4540492at2759"/>
<dbReference type="AlphaFoldDB" id="A0A166SVI4"/>
<feature type="transmembrane region" description="Helical" evidence="8">
    <location>
        <begin position="127"/>
        <end position="144"/>
    </location>
</feature>
<gene>
    <name evidence="10" type="ORF">FIBSPDRAFT_778012</name>
</gene>
<dbReference type="PROSITE" id="PS00217">
    <property type="entry name" value="SUGAR_TRANSPORT_2"/>
    <property type="match status" value="1"/>
</dbReference>
<protein>
    <submittedName>
        <fullName evidence="10">General substrate transporter</fullName>
    </submittedName>
</protein>
<dbReference type="InterPro" id="IPR036259">
    <property type="entry name" value="MFS_trans_sf"/>
</dbReference>
<dbReference type="GO" id="GO:0016020">
    <property type="term" value="C:membrane"/>
    <property type="evidence" value="ECO:0007669"/>
    <property type="project" value="UniProtKB-SubCell"/>
</dbReference>
<keyword evidence="11" id="KW-1185">Reference proteome</keyword>
<feature type="transmembrane region" description="Helical" evidence="8">
    <location>
        <begin position="156"/>
        <end position="178"/>
    </location>
</feature>
<reference evidence="10 11" key="1">
    <citation type="journal article" date="2016" name="Mol. Biol. Evol.">
        <title>Comparative Genomics of Early-Diverging Mushroom-Forming Fungi Provides Insights into the Origins of Lignocellulose Decay Capabilities.</title>
        <authorList>
            <person name="Nagy L.G."/>
            <person name="Riley R."/>
            <person name="Tritt A."/>
            <person name="Adam C."/>
            <person name="Daum C."/>
            <person name="Floudas D."/>
            <person name="Sun H."/>
            <person name="Yadav J.S."/>
            <person name="Pangilinan J."/>
            <person name="Larsson K.H."/>
            <person name="Matsuura K."/>
            <person name="Barry K."/>
            <person name="Labutti K."/>
            <person name="Kuo R."/>
            <person name="Ohm R.A."/>
            <person name="Bhattacharya S.S."/>
            <person name="Shirouzu T."/>
            <person name="Yoshinaga Y."/>
            <person name="Martin F.M."/>
            <person name="Grigoriev I.V."/>
            <person name="Hibbett D.S."/>
        </authorList>
    </citation>
    <scope>NUCLEOTIDE SEQUENCE [LARGE SCALE GENOMIC DNA]</scope>
    <source>
        <strain evidence="10 11">CBS 109695</strain>
    </source>
</reference>
<feature type="transmembrane region" description="Helical" evidence="8">
    <location>
        <begin position="68"/>
        <end position="89"/>
    </location>
</feature>
<keyword evidence="6 8" id="KW-0472">Membrane</keyword>
<dbReference type="PRINTS" id="PR00171">
    <property type="entry name" value="SUGRTRNSPORT"/>
</dbReference>
<evidence type="ECO:0000256" key="8">
    <source>
        <dbReference type="SAM" id="Phobius"/>
    </source>
</evidence>
<keyword evidence="3" id="KW-0813">Transport</keyword>
<comment type="similarity">
    <text evidence="2">Belongs to the major facilitator superfamily. Sugar transporter (TC 2.A.1.1) family.</text>
</comment>
<evidence type="ECO:0000256" key="3">
    <source>
        <dbReference type="ARBA" id="ARBA00022448"/>
    </source>
</evidence>
<evidence type="ECO:0000256" key="7">
    <source>
        <dbReference type="ARBA" id="ARBA00049119"/>
    </source>
</evidence>
<feature type="transmembrane region" description="Helical" evidence="8">
    <location>
        <begin position="7"/>
        <end position="27"/>
    </location>
</feature>
<dbReference type="Proteomes" id="UP000076532">
    <property type="component" value="Unassembled WGS sequence"/>
</dbReference>
<evidence type="ECO:0000259" key="9">
    <source>
        <dbReference type="PROSITE" id="PS50850"/>
    </source>
</evidence>
<dbReference type="InterPro" id="IPR020846">
    <property type="entry name" value="MFS_dom"/>
</dbReference>
<evidence type="ECO:0000256" key="6">
    <source>
        <dbReference type="ARBA" id="ARBA00023136"/>
    </source>
</evidence>
<feature type="domain" description="Major facilitator superfamily (MFS) profile" evidence="9">
    <location>
        <begin position="14"/>
        <end position="456"/>
    </location>
</feature>
<dbReference type="PANTHER" id="PTHR23503:SF8">
    <property type="entry name" value="FACILITATED GLUCOSE TRANSPORTER PROTEIN 1"/>
    <property type="match status" value="1"/>
</dbReference>
<dbReference type="EMBL" id="KV417496">
    <property type="protein sequence ID" value="KZP29908.1"/>
    <property type="molecule type" value="Genomic_DNA"/>
</dbReference>
<evidence type="ECO:0000313" key="11">
    <source>
        <dbReference type="Proteomes" id="UP000076532"/>
    </source>
</evidence>
<feature type="transmembrane region" description="Helical" evidence="8">
    <location>
        <begin position="306"/>
        <end position="328"/>
    </location>
</feature>
<evidence type="ECO:0000256" key="2">
    <source>
        <dbReference type="ARBA" id="ARBA00010992"/>
    </source>
</evidence>
<sequence>MSNAKSFTTYGWAVCIWVLIVSFNYGYHISALNQLQAVLTCRDLTVDPSDNGTHYGLPLCIPMSDTTFSVVTSIFTVGGLAGSMGANIAMDRWGRRGATRLSGLMTALGALLMAVASSVGALLIGRGLVGVGAGLGICVGPIYLSEIAPSKIRGSVGVLTQLSIVLGIMLTQAVGLYLATPRTWRFVLIISALLSLAQVLVSPLVVESPVYLGHHGQPAEQKAVAARLWGVQDNDEVREALLEEEEEQRAPAARVNALSVPEVFKARELRTPLIIIIFAMLSQQTSGINAVLYYSNDILSKSLPDLGPYVSLGITVVNVFMTFPPIFLIERIGRKKLLQASVAGALLSHVAIGFGLNSGAVWLASFAVMTFVTSFAIGLGPVPFVLISEVAPPHATAALSTIGLSFNWIVNFLVGLVFLPLRNWLAGADTVQEGRVFYVFAAVLAVTAGVLLRVYR</sequence>
<evidence type="ECO:0000256" key="5">
    <source>
        <dbReference type="ARBA" id="ARBA00022989"/>
    </source>
</evidence>